<feature type="signal peptide" evidence="1">
    <location>
        <begin position="1"/>
        <end position="19"/>
    </location>
</feature>
<organism evidence="3 4">
    <name type="scientific">Mucilaginibacter calamicampi</name>
    <dbReference type="NCBI Taxonomy" id="1302352"/>
    <lineage>
        <taxon>Bacteria</taxon>
        <taxon>Pseudomonadati</taxon>
        <taxon>Bacteroidota</taxon>
        <taxon>Sphingobacteriia</taxon>
        <taxon>Sphingobacteriales</taxon>
        <taxon>Sphingobacteriaceae</taxon>
        <taxon>Mucilaginibacter</taxon>
    </lineage>
</organism>
<dbReference type="InterPro" id="IPR011250">
    <property type="entry name" value="OMP/PagP_B-barrel"/>
</dbReference>
<dbReference type="EMBL" id="JBHTHU010000020">
    <property type="protein sequence ID" value="MFD0751522.1"/>
    <property type="molecule type" value="Genomic_DNA"/>
</dbReference>
<reference evidence="4" key="1">
    <citation type="journal article" date="2019" name="Int. J. Syst. Evol. Microbiol.">
        <title>The Global Catalogue of Microorganisms (GCM) 10K type strain sequencing project: providing services to taxonomists for standard genome sequencing and annotation.</title>
        <authorList>
            <consortium name="The Broad Institute Genomics Platform"/>
            <consortium name="The Broad Institute Genome Sequencing Center for Infectious Disease"/>
            <person name="Wu L."/>
            <person name="Ma J."/>
        </authorList>
    </citation>
    <scope>NUCLEOTIDE SEQUENCE [LARGE SCALE GENOMIC DNA]</scope>
    <source>
        <strain evidence="4">CCUG 63418</strain>
    </source>
</reference>
<keyword evidence="4" id="KW-1185">Reference proteome</keyword>
<dbReference type="SUPFAM" id="SSF56925">
    <property type="entry name" value="OMPA-like"/>
    <property type="match status" value="1"/>
</dbReference>
<dbReference type="InterPro" id="IPR025665">
    <property type="entry name" value="Beta-barrel_OMP_2"/>
</dbReference>
<dbReference type="Pfam" id="PF13568">
    <property type="entry name" value="OMP_b-brl_2"/>
    <property type="match status" value="1"/>
</dbReference>
<evidence type="ECO:0000313" key="4">
    <source>
        <dbReference type="Proteomes" id="UP001596958"/>
    </source>
</evidence>
<proteinExistence type="predicted"/>
<evidence type="ECO:0000256" key="1">
    <source>
        <dbReference type="SAM" id="SignalP"/>
    </source>
</evidence>
<name>A0ABW2YYE3_9SPHI</name>
<accession>A0ABW2YYE3</accession>
<keyword evidence="1" id="KW-0732">Signal</keyword>
<gene>
    <name evidence="3" type="ORF">ACFQZS_15325</name>
</gene>
<feature type="domain" description="Outer membrane protein beta-barrel" evidence="2">
    <location>
        <begin position="36"/>
        <end position="182"/>
    </location>
</feature>
<protein>
    <submittedName>
        <fullName evidence="3">Porin family protein</fullName>
    </submittedName>
</protein>
<comment type="caution">
    <text evidence="3">The sequence shown here is derived from an EMBL/GenBank/DDBJ whole genome shotgun (WGS) entry which is preliminary data.</text>
</comment>
<evidence type="ECO:0000259" key="2">
    <source>
        <dbReference type="Pfam" id="PF13568"/>
    </source>
</evidence>
<feature type="chain" id="PRO_5045339299" evidence="1">
    <location>
        <begin position="20"/>
        <end position="211"/>
    </location>
</feature>
<evidence type="ECO:0000313" key="3">
    <source>
        <dbReference type="EMBL" id="MFD0751522.1"/>
    </source>
</evidence>
<dbReference type="RefSeq" id="WP_377101793.1">
    <property type="nucleotide sequence ID" value="NZ_JBHTHU010000020.1"/>
</dbReference>
<sequence>MKKTLYLLIGLFITVNASAQQFFGARADYDDAFRPRFGFTMGAAFSNAVPASKSNYDTGALAGFSLGFTYNHPVSYLVSIGAEALYSQKGYAATTQSGRFSQHSQFLDIPVYVKLNAGNKLNVFAGPQISHLLSSNNLYNEGFDESVRGFYQYSGIKTFFAGVIGAGVDINNHVNVNARYTIDLKGTNANGNRYVPEYKHQALQLAFGFKF</sequence>
<dbReference type="Proteomes" id="UP001596958">
    <property type="component" value="Unassembled WGS sequence"/>
</dbReference>